<dbReference type="GO" id="GO:0016020">
    <property type="term" value="C:membrane"/>
    <property type="evidence" value="ECO:0007669"/>
    <property type="project" value="UniProtKB-SubCell"/>
</dbReference>
<dbReference type="Proteomes" id="UP000246078">
    <property type="component" value="Unassembled WGS sequence"/>
</dbReference>
<evidence type="ECO:0000313" key="10">
    <source>
        <dbReference type="EMBL" id="PWV10217.1"/>
    </source>
</evidence>
<dbReference type="InterPro" id="IPR000719">
    <property type="entry name" value="Prot_kinase_dom"/>
</dbReference>
<dbReference type="VEuPathDB" id="TriTrypDB:Tc_MARK_4454"/>
<dbReference type="Pfam" id="PF00069">
    <property type="entry name" value="Pkinase"/>
    <property type="match status" value="1"/>
</dbReference>
<dbReference type="VEuPathDB" id="TriTrypDB:C3747_71g126"/>
<comment type="subcellular location">
    <subcellularLocation>
        <location evidence="1">Membrane</location>
        <topology evidence="1">Single-pass membrane protein</topology>
    </subcellularLocation>
</comment>
<dbReference type="VEuPathDB" id="TriTrypDB:TCDM_00176"/>
<feature type="region of interest" description="Disordered" evidence="7">
    <location>
        <begin position="77"/>
        <end position="101"/>
    </location>
</feature>
<evidence type="ECO:0000256" key="8">
    <source>
        <dbReference type="SAM" id="Phobius"/>
    </source>
</evidence>
<organism evidence="10 11">
    <name type="scientific">Trypanosoma cruzi</name>
    <dbReference type="NCBI Taxonomy" id="5693"/>
    <lineage>
        <taxon>Eukaryota</taxon>
        <taxon>Discoba</taxon>
        <taxon>Euglenozoa</taxon>
        <taxon>Kinetoplastea</taxon>
        <taxon>Metakinetoplastina</taxon>
        <taxon>Trypanosomatida</taxon>
        <taxon>Trypanosomatidae</taxon>
        <taxon>Trypanosoma</taxon>
        <taxon>Schizotrypanum</taxon>
    </lineage>
</organism>
<dbReference type="VEuPathDB" id="TriTrypDB:TCDM_00175"/>
<dbReference type="VEuPathDB" id="TriTrypDB:TcYC6_0069280"/>
<keyword evidence="2" id="KW-0808">Transferase</keyword>
<dbReference type="GO" id="GO:0005524">
    <property type="term" value="F:ATP binding"/>
    <property type="evidence" value="ECO:0007669"/>
    <property type="project" value="UniProtKB-UniRule"/>
</dbReference>
<evidence type="ECO:0000259" key="9">
    <source>
        <dbReference type="PROSITE" id="PS50011"/>
    </source>
</evidence>
<evidence type="ECO:0000256" key="4">
    <source>
        <dbReference type="ARBA" id="ARBA00022777"/>
    </source>
</evidence>
<evidence type="ECO:0000256" key="1">
    <source>
        <dbReference type="ARBA" id="ARBA00004167"/>
    </source>
</evidence>
<feature type="region of interest" description="Disordered" evidence="7">
    <location>
        <begin position="1"/>
        <end position="34"/>
    </location>
</feature>
<keyword evidence="4" id="KW-0418">Kinase</keyword>
<dbReference type="SMR" id="A0A2V2WP49"/>
<gene>
    <name evidence="10" type="ORF">C3747_71g126</name>
</gene>
<sequence length="1357" mass="151013">MDRSRSDGEKPRVFSRTSTQGSSAFESSNSQFSMGLGIVEVPPDSKKHYDVSGFQLKKNNCSIRPPTGNEETQILSFSPTSSSAVSTRPCGPISSSKTTDGQASVHRALFLRQAFFSPIRSPDGDRGIHSDTRSNELWDKSKQGIADGDVMMSSSPLANFSGSSHLPKARPVDGAAIAVTSEFAPSNPGRDELEIKRLLPNVKSSSETPFFNPAFPRFSTGENYMGSSYMRDEVDAAAPNITLRRYILSRPKPAVRGRGLYRRLYFMLISLVLLPFIFIALLFGLHYWASTNVAEELHHYAGASLSDDSFCDRNFLELQHRQIGPISKEGFICVMGILLALIIIVIGGAFILWLFSWRCVILTYLKTLEFIRRAAPMLTQIEPLGPEQLAGAPKPVPSFFFWHCNRGENNKKEVLSQGIVEKVVLLGNTLNELKKYIPSTVQSDVISAVLAGHSLDSSTAVSTMERKGRRISGPSPPQEDVLAAAGDLNPLQIKVQAHLPLYVKKKAATFTGGLRHSHGSGNNFGFTQTAGQRGSSNKLSPPHRRFICPAGSLSSLILSTSSSVTLTAENDRALQSVGNRGECAVSEAAETRITMLNDYGFSLQQTTFLVCRLFLPKLELNSDASAIRDSVNQVREMSQRFLRIVLRVAKEENGFSFNICLDSVIVVFYTPSGTNCVNLFQPRNCALRLVSELSKLESEWAAASSTPLNWGIAMHMSLLMIGVSDIGSHRFAYLYGEELQLAYRVAELCMILHCPLIMLQSCYDLFRVCMMAVPVDVICRETIRGKDRIYLYELKIPEEGEDLDTKREYYKPLTVAFGLMCGRQFADAAQKLAGIVEMDHNVSRLYRLCEYFLQMQEKGTINTILSPTENYVRKEPRWEPLESKAVKFLDKYCVREKQQCIHRRREVSGNNEGNEENGTRDYHAARFFEDGHEVNGLRGEKFSETHVRTPSVRCDDITEADDFLYSTNTPSELNPSFAVPMSPVIATHDTEVKRTSTIPLQSICNPGEPQQVRVRYISRSTAASVTFPEVDSGNNDVPHHWTDVRNLQESSKNDGGNEGSKYVFDVYEPLGRGTFSTVYRGLHPNGNIVAVKKYPFRDRGENNSWAQSVRFEIEVLSSLRHKNVVRYISSFFQDEYLYIIAEFVSGGSLSAIVRTFRRLPYNTIRRYTGDILRGLQYLHKRQVVHRDISPNNVLVNIDGVCKLSNFGGAVVFAMQRNEFCSNSSNATTAGIFAPRSVVHASDDSGSATGTVILKNCFGTPACMSPEACSGVVDPKNDIWALGITLCFCFSGRFPWPEEELNDVNAFVDKVRRGVLSPQVPFDVMDSQAADFISLCLRRNTSSRPSATELLFHLFVVG</sequence>
<keyword evidence="8" id="KW-1133">Transmembrane helix</keyword>
<feature type="binding site" evidence="6">
    <location>
        <position position="1093"/>
    </location>
    <ligand>
        <name>ATP</name>
        <dbReference type="ChEBI" id="CHEBI:30616"/>
    </ligand>
</feature>
<dbReference type="InterPro" id="IPR011009">
    <property type="entry name" value="Kinase-like_dom_sf"/>
</dbReference>
<feature type="compositionally biased region" description="Low complexity" evidence="7">
    <location>
        <begin position="22"/>
        <end position="33"/>
    </location>
</feature>
<evidence type="ECO:0000256" key="5">
    <source>
        <dbReference type="ARBA" id="ARBA00022840"/>
    </source>
</evidence>
<dbReference type="InterPro" id="IPR017441">
    <property type="entry name" value="Protein_kinase_ATP_BS"/>
</dbReference>
<keyword evidence="5 6" id="KW-0067">ATP-binding</keyword>
<keyword evidence="3 6" id="KW-0547">Nucleotide-binding</keyword>
<keyword evidence="8" id="KW-0472">Membrane</keyword>
<name>A0A2V2WP49_TRYCR</name>
<evidence type="ECO:0000313" key="11">
    <source>
        <dbReference type="Proteomes" id="UP000246078"/>
    </source>
</evidence>
<dbReference type="EMBL" id="PRFC01000071">
    <property type="protein sequence ID" value="PWV10217.1"/>
    <property type="molecule type" value="Genomic_DNA"/>
</dbReference>
<evidence type="ECO:0000256" key="7">
    <source>
        <dbReference type="SAM" id="MobiDB-lite"/>
    </source>
</evidence>
<dbReference type="VEuPathDB" id="TriTrypDB:ECC02_001386"/>
<dbReference type="InterPro" id="IPR029787">
    <property type="entry name" value="Nucleotide_cyclase"/>
</dbReference>
<dbReference type="PANTHER" id="PTHR48016:SF56">
    <property type="entry name" value="MAPKK KINASE"/>
    <property type="match status" value="1"/>
</dbReference>
<proteinExistence type="predicted"/>
<dbReference type="OrthoDB" id="251925at2759"/>
<dbReference type="PROSITE" id="PS00109">
    <property type="entry name" value="PROTEIN_KINASE_TYR"/>
    <property type="match status" value="1"/>
</dbReference>
<dbReference type="VEuPathDB" id="TriTrypDB:BCY84_14041"/>
<dbReference type="InterPro" id="IPR050538">
    <property type="entry name" value="MAP_kinase_kinase_kinase"/>
</dbReference>
<dbReference type="PROSITE" id="PS00107">
    <property type="entry name" value="PROTEIN_KINASE_ATP"/>
    <property type="match status" value="1"/>
</dbReference>
<reference evidence="10 11" key="1">
    <citation type="journal article" date="2018" name="Microb. Genom.">
        <title>Expanding an expanded genome: long-read sequencing of Trypanosoma cruzi.</title>
        <authorList>
            <person name="Berna L."/>
            <person name="Rodriguez M."/>
            <person name="Chiribao M.L."/>
            <person name="Parodi-Talice A."/>
            <person name="Pita S."/>
            <person name="Rijo G."/>
            <person name="Alvarez-Valin F."/>
            <person name="Robello C."/>
        </authorList>
    </citation>
    <scope>NUCLEOTIDE SEQUENCE [LARGE SCALE GENOMIC DNA]</scope>
    <source>
        <strain evidence="10 11">TCC</strain>
    </source>
</reference>
<dbReference type="SUPFAM" id="SSF55073">
    <property type="entry name" value="Nucleotide cyclase"/>
    <property type="match status" value="1"/>
</dbReference>
<feature type="domain" description="Protein kinase" evidence="9">
    <location>
        <begin position="1064"/>
        <end position="1355"/>
    </location>
</feature>
<dbReference type="VEuPathDB" id="TriTrypDB:TcG_00563"/>
<dbReference type="PROSITE" id="PS50011">
    <property type="entry name" value="PROTEIN_KINASE_DOM"/>
    <property type="match status" value="1"/>
</dbReference>
<protein>
    <recommendedName>
        <fullName evidence="9">Protein kinase domain-containing protein</fullName>
    </recommendedName>
</protein>
<dbReference type="Gene3D" id="3.30.70.1230">
    <property type="entry name" value="Nucleotide cyclase"/>
    <property type="match status" value="1"/>
</dbReference>
<dbReference type="VEuPathDB" id="TriTrypDB:C4B63_2g771"/>
<dbReference type="VEuPathDB" id="TriTrypDB:TcCL_NonESM00210"/>
<dbReference type="PANTHER" id="PTHR48016">
    <property type="entry name" value="MAP KINASE KINASE KINASE SSK2-RELATED-RELATED"/>
    <property type="match status" value="1"/>
</dbReference>
<evidence type="ECO:0000256" key="2">
    <source>
        <dbReference type="ARBA" id="ARBA00022679"/>
    </source>
</evidence>
<comment type="caution">
    <text evidence="10">The sequence shown here is derived from an EMBL/GenBank/DDBJ whole genome shotgun (WGS) entry which is preliminary data.</text>
</comment>
<dbReference type="InterPro" id="IPR008266">
    <property type="entry name" value="Tyr_kinase_AS"/>
</dbReference>
<evidence type="ECO:0000256" key="3">
    <source>
        <dbReference type="ARBA" id="ARBA00022741"/>
    </source>
</evidence>
<dbReference type="Gene3D" id="1.10.510.10">
    <property type="entry name" value="Transferase(Phosphotransferase) domain 1"/>
    <property type="match status" value="1"/>
</dbReference>
<dbReference type="VEuPathDB" id="TriTrypDB:TcCLB.510661.190"/>
<feature type="compositionally biased region" description="Low complexity" evidence="7">
    <location>
        <begin position="77"/>
        <end position="86"/>
    </location>
</feature>
<feature type="transmembrane region" description="Helical" evidence="8">
    <location>
        <begin position="331"/>
        <end position="355"/>
    </location>
</feature>
<evidence type="ECO:0000256" key="6">
    <source>
        <dbReference type="PROSITE-ProRule" id="PRU10141"/>
    </source>
</evidence>
<dbReference type="SUPFAM" id="SSF56112">
    <property type="entry name" value="Protein kinase-like (PK-like)"/>
    <property type="match status" value="1"/>
</dbReference>
<accession>A0A2V2WP49</accession>
<dbReference type="VEuPathDB" id="TriTrypDB:Tc_MARK_4455"/>
<dbReference type="GO" id="GO:0004672">
    <property type="term" value="F:protein kinase activity"/>
    <property type="evidence" value="ECO:0007669"/>
    <property type="project" value="InterPro"/>
</dbReference>
<dbReference type="VEuPathDB" id="TriTrypDB:TcBrA4_0062180"/>
<dbReference type="VEuPathDB" id="TriTrypDB:TcCLB.510741.70"/>
<feature type="transmembrane region" description="Helical" evidence="8">
    <location>
        <begin position="264"/>
        <end position="289"/>
    </location>
</feature>
<feature type="compositionally biased region" description="Basic and acidic residues" evidence="7">
    <location>
        <begin position="1"/>
        <end position="12"/>
    </location>
</feature>
<dbReference type="VEuPathDB" id="TriTrypDB:TCSYLVIO_005826"/>
<keyword evidence="8" id="KW-0812">Transmembrane</keyword>